<name>A0A1I6SYG1_9ACTN</name>
<dbReference type="EMBL" id="FPAB01000004">
    <property type="protein sequence ID" value="SFS81913.1"/>
    <property type="molecule type" value="Genomic_DNA"/>
</dbReference>
<dbReference type="PANTHER" id="PTHR43384:SF14">
    <property type="entry name" value="ESX-1 SECRETION-ASSOCIATED PROTEIN ESPI"/>
    <property type="match status" value="1"/>
</dbReference>
<reference evidence="3" key="1">
    <citation type="submission" date="2016-10" db="EMBL/GenBank/DDBJ databases">
        <authorList>
            <person name="Varghese N."/>
            <person name="Submissions S."/>
        </authorList>
    </citation>
    <scope>NUCLEOTIDE SEQUENCE [LARGE SCALE GENOMIC DNA]</scope>
    <source>
        <strain evidence="3">CGMCC 4.7047</strain>
    </source>
</reference>
<keyword evidence="3" id="KW-1185">Reference proteome</keyword>
<evidence type="ECO:0000256" key="1">
    <source>
        <dbReference type="SAM" id="MobiDB-lite"/>
    </source>
</evidence>
<keyword evidence="2" id="KW-0966">Cell projection</keyword>
<proteinExistence type="predicted"/>
<dbReference type="Proteomes" id="UP000198873">
    <property type="component" value="Unassembled WGS sequence"/>
</dbReference>
<organism evidence="2 3">
    <name type="scientific">Streptomyces harbinensis</name>
    <dbReference type="NCBI Taxonomy" id="1176198"/>
    <lineage>
        <taxon>Bacteria</taxon>
        <taxon>Bacillati</taxon>
        <taxon>Actinomycetota</taxon>
        <taxon>Actinomycetes</taxon>
        <taxon>Kitasatosporales</taxon>
        <taxon>Streptomycetaceae</taxon>
        <taxon>Streptomyces</taxon>
    </lineage>
</organism>
<gene>
    <name evidence="2" type="ORF">SAMN05444716_104232</name>
</gene>
<evidence type="ECO:0000313" key="2">
    <source>
        <dbReference type="EMBL" id="SFS81913.1"/>
    </source>
</evidence>
<dbReference type="STRING" id="1176198.SAMN05444716_104232"/>
<keyword evidence="2" id="KW-0282">Flagellum</keyword>
<feature type="compositionally biased region" description="Pro residues" evidence="1">
    <location>
        <begin position="29"/>
        <end position="40"/>
    </location>
</feature>
<dbReference type="InterPro" id="IPR027417">
    <property type="entry name" value="P-loop_NTPase"/>
</dbReference>
<dbReference type="PANTHER" id="PTHR43384">
    <property type="entry name" value="SEPTUM SITE-DETERMINING PROTEIN MIND HOMOLOG, CHLOROPLASTIC-RELATED"/>
    <property type="match status" value="1"/>
</dbReference>
<feature type="region of interest" description="Disordered" evidence="1">
    <location>
        <begin position="1"/>
        <end position="55"/>
    </location>
</feature>
<dbReference type="GO" id="GO:0009898">
    <property type="term" value="C:cytoplasmic side of plasma membrane"/>
    <property type="evidence" value="ECO:0007669"/>
    <property type="project" value="TreeGrafter"/>
</dbReference>
<dbReference type="GO" id="GO:0005829">
    <property type="term" value="C:cytosol"/>
    <property type="evidence" value="ECO:0007669"/>
    <property type="project" value="TreeGrafter"/>
</dbReference>
<keyword evidence="2" id="KW-0969">Cilium</keyword>
<dbReference type="InterPro" id="IPR050625">
    <property type="entry name" value="ParA/MinD_ATPase"/>
</dbReference>
<sequence>MSAPGAGDWQRDVFRELGGVVAGTEQSASPPPAAAQPAPAPAAAQPAPAAPPLPPPAPVSVPVVMPEVRRTGQRARHGDPPARRVVRALRKGLSATAKDTETAVRLARAVQQPITTGRQIAVTSIRGGAGKSTVAALLSLTFAHYRADPVLAIEADPSLGTLPRLFGAGEVRWTFADLARILDPSMRVTDVTGYLLPFTGGGWLLPGSQGAVGAQLDLDAYRIVMTSLRRWFGTTVVDCETLPAEVARTAMTTTQARVLVAPATAAGVATTRTVLDWIGGLHRSMLPTTVVALAYTSPGMGVDPRKAAEYLGVGGAAVLPLPYDRALAEGGEIRTALLAQGTREAALALAAEVMDRAMSRGRGGARGGGTAAGARP</sequence>
<dbReference type="RefSeq" id="WP_078575797.1">
    <property type="nucleotide sequence ID" value="NZ_CP054938.1"/>
</dbReference>
<protein>
    <submittedName>
        <fullName evidence="2">MinD-like ATPase involved in chromosome partitioning or flagellar assembly</fullName>
    </submittedName>
</protein>
<dbReference type="SUPFAM" id="SSF52540">
    <property type="entry name" value="P-loop containing nucleoside triphosphate hydrolases"/>
    <property type="match status" value="1"/>
</dbReference>
<dbReference type="GO" id="GO:0051782">
    <property type="term" value="P:negative regulation of cell division"/>
    <property type="evidence" value="ECO:0007669"/>
    <property type="project" value="TreeGrafter"/>
</dbReference>
<evidence type="ECO:0000313" key="3">
    <source>
        <dbReference type="Proteomes" id="UP000198873"/>
    </source>
</evidence>
<accession>A0A1I6SYG1</accession>
<dbReference type="Gene3D" id="3.40.50.300">
    <property type="entry name" value="P-loop containing nucleotide triphosphate hydrolases"/>
    <property type="match status" value="1"/>
</dbReference>
<dbReference type="GO" id="GO:0016887">
    <property type="term" value="F:ATP hydrolysis activity"/>
    <property type="evidence" value="ECO:0007669"/>
    <property type="project" value="TreeGrafter"/>
</dbReference>
<dbReference type="GO" id="GO:0005524">
    <property type="term" value="F:ATP binding"/>
    <property type="evidence" value="ECO:0007669"/>
    <property type="project" value="TreeGrafter"/>
</dbReference>
<dbReference type="AlphaFoldDB" id="A0A1I6SYG1"/>